<protein>
    <submittedName>
        <fullName evidence="1">3-oxoacyl-ACP synthase</fullName>
    </submittedName>
</protein>
<dbReference type="Proteomes" id="UP000598820">
    <property type="component" value="Unassembled WGS sequence"/>
</dbReference>
<reference evidence="1" key="1">
    <citation type="submission" date="2020-09" db="EMBL/GenBank/DDBJ databases">
        <authorList>
            <person name="Kim M.K."/>
        </authorList>
    </citation>
    <scope>NUCLEOTIDE SEQUENCE</scope>
    <source>
        <strain evidence="1">BT702</strain>
    </source>
</reference>
<dbReference type="EMBL" id="JACWZY010000001">
    <property type="protein sequence ID" value="MBD2699418.1"/>
    <property type="molecule type" value="Genomic_DNA"/>
</dbReference>
<gene>
    <name evidence="1" type="ORF">IC229_02130</name>
</gene>
<comment type="caution">
    <text evidence="1">The sequence shown here is derived from an EMBL/GenBank/DDBJ whole genome shotgun (WGS) entry which is preliminary data.</text>
</comment>
<name>A0A927AQ03_9BACT</name>
<dbReference type="RefSeq" id="WP_190885259.1">
    <property type="nucleotide sequence ID" value="NZ_JACWZY010000001.1"/>
</dbReference>
<evidence type="ECO:0000313" key="1">
    <source>
        <dbReference type="EMBL" id="MBD2699418.1"/>
    </source>
</evidence>
<dbReference type="AlphaFoldDB" id="A0A927AQ03"/>
<accession>A0A927AQ03</accession>
<keyword evidence="2" id="KW-1185">Reference proteome</keyword>
<evidence type="ECO:0000313" key="2">
    <source>
        <dbReference type="Proteomes" id="UP000598820"/>
    </source>
</evidence>
<sequence>MTDTYQETKIALLGLCEAYVQQRIDTARIAMEAAQEAANSESKSSAGDKYETGRAMAQLERDRHAQLLAEALKLQQDVNRLIVEKHYETVQPGSLVITNRGTFFISISAGKMLLAGKDYFAVSPASPIATSLSGKKMGDTVTFNKLTYQIQAVN</sequence>
<organism evidence="1 2">
    <name type="scientific">Spirosoma profusum</name>
    <dbReference type="NCBI Taxonomy" id="2771354"/>
    <lineage>
        <taxon>Bacteria</taxon>
        <taxon>Pseudomonadati</taxon>
        <taxon>Bacteroidota</taxon>
        <taxon>Cytophagia</taxon>
        <taxon>Cytophagales</taxon>
        <taxon>Cytophagaceae</taxon>
        <taxon>Spirosoma</taxon>
    </lineage>
</organism>
<proteinExistence type="predicted"/>